<keyword evidence="4 6" id="KW-1133">Transmembrane helix</keyword>
<dbReference type="Pfam" id="PF01169">
    <property type="entry name" value="GDT1"/>
    <property type="match status" value="2"/>
</dbReference>
<protein>
    <recommendedName>
        <fullName evidence="6">GDT1 family protein</fullName>
    </recommendedName>
</protein>
<keyword evidence="5 6" id="KW-0472">Membrane</keyword>
<evidence type="ECO:0000256" key="6">
    <source>
        <dbReference type="RuleBase" id="RU365102"/>
    </source>
</evidence>
<feature type="transmembrane region" description="Helical" evidence="6">
    <location>
        <begin position="166"/>
        <end position="184"/>
    </location>
</feature>
<dbReference type="Proteomes" id="UP001254848">
    <property type="component" value="Unassembled WGS sequence"/>
</dbReference>
<evidence type="ECO:0000256" key="1">
    <source>
        <dbReference type="ARBA" id="ARBA00004141"/>
    </source>
</evidence>
<sequence length="226" mass="23957">MTAYIASMLFVVLAEMGDKTQLLAMAFAARYPWRTVMWGVFVATIFNHLFAVVVGNYLTAVVPLGYIKLAAAASFVVFGLWTIRGDSLDGEDEKTGRSPFWTVAVAFFIAEMGDKTQLATVALAAQYSTIIPVWLGTTTGMLIADAIGIVFGIVMGKKIPERAVKWFAAIVFIAFGLAGLYEALPAGVVTLPVAVAAGVSLAAAMYAVARWGNSAGEEKTAAATKK</sequence>
<name>A0ABU3P388_9FIRM</name>
<accession>A0ABU3P388</accession>
<dbReference type="PANTHER" id="PTHR12608">
    <property type="entry name" value="TRANSMEMBRANE PROTEIN HTP-1 RELATED"/>
    <property type="match status" value="1"/>
</dbReference>
<gene>
    <name evidence="7" type="ORF">Q4T40_19960</name>
</gene>
<keyword evidence="3 6" id="KW-0812">Transmembrane</keyword>
<evidence type="ECO:0000256" key="3">
    <source>
        <dbReference type="ARBA" id="ARBA00022692"/>
    </source>
</evidence>
<comment type="caution">
    <text evidence="7">The sequence shown here is derived from an EMBL/GenBank/DDBJ whole genome shotgun (WGS) entry which is preliminary data.</text>
</comment>
<organism evidence="7 8">
    <name type="scientific">Anaeroselena agilis</name>
    <dbReference type="NCBI Taxonomy" id="3063788"/>
    <lineage>
        <taxon>Bacteria</taxon>
        <taxon>Bacillati</taxon>
        <taxon>Bacillota</taxon>
        <taxon>Negativicutes</taxon>
        <taxon>Acetonemataceae</taxon>
        <taxon>Anaeroselena</taxon>
    </lineage>
</organism>
<evidence type="ECO:0000313" key="7">
    <source>
        <dbReference type="EMBL" id="MDT8903509.1"/>
    </source>
</evidence>
<evidence type="ECO:0000313" key="8">
    <source>
        <dbReference type="Proteomes" id="UP001254848"/>
    </source>
</evidence>
<proteinExistence type="inferred from homology"/>
<dbReference type="PANTHER" id="PTHR12608:SF1">
    <property type="entry name" value="TRANSMEMBRANE PROTEIN 165"/>
    <property type="match status" value="1"/>
</dbReference>
<evidence type="ECO:0000256" key="5">
    <source>
        <dbReference type="ARBA" id="ARBA00023136"/>
    </source>
</evidence>
<feature type="transmembrane region" description="Helical" evidence="6">
    <location>
        <begin position="65"/>
        <end position="83"/>
    </location>
</feature>
<feature type="transmembrane region" description="Helical" evidence="6">
    <location>
        <begin position="190"/>
        <end position="209"/>
    </location>
</feature>
<feature type="transmembrane region" description="Helical" evidence="6">
    <location>
        <begin position="36"/>
        <end position="58"/>
    </location>
</feature>
<evidence type="ECO:0000256" key="4">
    <source>
        <dbReference type="ARBA" id="ARBA00022989"/>
    </source>
</evidence>
<comment type="subcellular location">
    <subcellularLocation>
        <location evidence="1 6">Membrane</location>
        <topology evidence="1 6">Multi-pass membrane protein</topology>
    </subcellularLocation>
</comment>
<dbReference type="EMBL" id="JAUOZS010000001">
    <property type="protein sequence ID" value="MDT8903509.1"/>
    <property type="molecule type" value="Genomic_DNA"/>
</dbReference>
<comment type="similarity">
    <text evidence="2 6">Belongs to the GDT1 family.</text>
</comment>
<evidence type="ECO:0000256" key="2">
    <source>
        <dbReference type="ARBA" id="ARBA00009190"/>
    </source>
</evidence>
<reference evidence="7 8" key="1">
    <citation type="submission" date="2023-07" db="EMBL/GenBank/DDBJ databases">
        <title>The novel representative of Negativicutes class, Anaeroselena agilis gen. nov. sp. nov.</title>
        <authorList>
            <person name="Prokofeva M.I."/>
            <person name="Elcheninov A.G."/>
            <person name="Klyukina A."/>
            <person name="Kublanov I.V."/>
            <person name="Frolov E.N."/>
            <person name="Podosokorskaya O.A."/>
        </authorList>
    </citation>
    <scope>NUCLEOTIDE SEQUENCE [LARGE SCALE GENOMIC DNA]</scope>
    <source>
        <strain evidence="7 8">4137-cl</strain>
    </source>
</reference>
<dbReference type="InterPro" id="IPR001727">
    <property type="entry name" value="GDT1-like"/>
</dbReference>
<feature type="transmembrane region" description="Helical" evidence="6">
    <location>
        <begin position="133"/>
        <end position="154"/>
    </location>
</feature>
<dbReference type="RefSeq" id="WP_413781964.1">
    <property type="nucleotide sequence ID" value="NZ_JAUOZS010000001.1"/>
</dbReference>
<keyword evidence="8" id="KW-1185">Reference proteome</keyword>